<evidence type="ECO:0000313" key="3">
    <source>
        <dbReference type="Proteomes" id="UP000825123"/>
    </source>
</evidence>
<reference evidence="2 3" key="1">
    <citation type="submission" date="2021-04" db="EMBL/GenBank/DDBJ databases">
        <title>Complete genome sequence of Stygiolobus sp. KN-1.</title>
        <authorList>
            <person name="Nakamura K."/>
            <person name="Sakai H."/>
            <person name="Kurosawa N."/>
        </authorList>
    </citation>
    <scope>NUCLEOTIDE SEQUENCE [LARGE SCALE GENOMIC DNA]</scope>
    <source>
        <strain evidence="2 3">KN-1</strain>
    </source>
</reference>
<dbReference type="Gene3D" id="3.40.50.300">
    <property type="entry name" value="P-loop containing nucleotide triphosphate hydrolases"/>
    <property type="match status" value="1"/>
</dbReference>
<accession>A0A8D5U6K0</accession>
<proteinExistence type="predicted"/>
<dbReference type="AlphaFoldDB" id="A0A8D5U6K0"/>
<dbReference type="GO" id="GO:0016887">
    <property type="term" value="F:ATP hydrolysis activity"/>
    <property type="evidence" value="ECO:0007669"/>
    <property type="project" value="InterPro"/>
</dbReference>
<organism evidence="2 3">
    <name type="scientific">Stygiolobus caldivivus</name>
    <dbReference type="NCBI Taxonomy" id="2824673"/>
    <lineage>
        <taxon>Archaea</taxon>
        <taxon>Thermoproteota</taxon>
        <taxon>Thermoprotei</taxon>
        <taxon>Sulfolobales</taxon>
        <taxon>Sulfolobaceae</taxon>
        <taxon>Stygiolobus</taxon>
    </lineage>
</organism>
<dbReference type="EMBL" id="AP024597">
    <property type="protein sequence ID" value="BCU69771.1"/>
    <property type="molecule type" value="Genomic_DNA"/>
</dbReference>
<evidence type="ECO:0000259" key="1">
    <source>
        <dbReference type="Pfam" id="PF13304"/>
    </source>
</evidence>
<dbReference type="InterPro" id="IPR027417">
    <property type="entry name" value="P-loop_NTPase"/>
</dbReference>
<dbReference type="Pfam" id="PF13304">
    <property type="entry name" value="AAA_21"/>
    <property type="match status" value="1"/>
</dbReference>
<dbReference type="RefSeq" id="WP_221289785.1">
    <property type="nucleotide sequence ID" value="NZ_AP024597.1"/>
</dbReference>
<dbReference type="Proteomes" id="UP000825123">
    <property type="component" value="Chromosome"/>
</dbReference>
<sequence>MEPLKISVQFPGFITGDLEVNGITVLMGQPMSGKTTLLRLVYDVLYASELGVVPVEASVIAKEFLDGEMKVSVGKRGVSGVLTCSTFEGDPSCDYNKEKVGYKGVFFPSDMEYILKYNYSPVYYESYSEFFTVLNKLRAKVEDKYYAVKLQKGFIKSRLIARDFQLYEEVGGKQFRAELASSSSLKLSFLVSLLEKGLLGDPKSTVLLFDDVQEGLHAEYMLRLAYLLGLMASKGYKILLTTHNVGFLSLLACLRGVAKTLGYNDEFGLAPALYVVKDKHIEEYSVASSAIPTYTEYSLSVYKNCT</sequence>
<dbReference type="InterPro" id="IPR003959">
    <property type="entry name" value="ATPase_AAA_core"/>
</dbReference>
<dbReference type="GO" id="GO:0005524">
    <property type="term" value="F:ATP binding"/>
    <property type="evidence" value="ECO:0007669"/>
    <property type="project" value="InterPro"/>
</dbReference>
<dbReference type="KEGG" id="csty:KN1_10680"/>
<dbReference type="GeneID" id="66162811"/>
<name>A0A8D5U6K0_9CREN</name>
<keyword evidence="3" id="KW-1185">Reference proteome</keyword>
<protein>
    <recommendedName>
        <fullName evidence="1">ATPase AAA-type core domain-containing protein</fullName>
    </recommendedName>
</protein>
<evidence type="ECO:0000313" key="2">
    <source>
        <dbReference type="EMBL" id="BCU69771.1"/>
    </source>
</evidence>
<dbReference type="SUPFAM" id="SSF52540">
    <property type="entry name" value="P-loop containing nucleoside triphosphate hydrolases"/>
    <property type="match status" value="1"/>
</dbReference>
<feature type="domain" description="ATPase AAA-type core" evidence="1">
    <location>
        <begin position="163"/>
        <end position="248"/>
    </location>
</feature>
<gene>
    <name evidence="2" type="ORF">KN1_10680</name>
</gene>